<organism evidence="3 4">
    <name type="scientific">Cucumis melo var. makuwa</name>
    <name type="common">Oriental melon</name>
    <dbReference type="NCBI Taxonomy" id="1194695"/>
    <lineage>
        <taxon>Eukaryota</taxon>
        <taxon>Viridiplantae</taxon>
        <taxon>Streptophyta</taxon>
        <taxon>Embryophyta</taxon>
        <taxon>Tracheophyta</taxon>
        <taxon>Spermatophyta</taxon>
        <taxon>Magnoliopsida</taxon>
        <taxon>eudicotyledons</taxon>
        <taxon>Gunneridae</taxon>
        <taxon>Pentapetalae</taxon>
        <taxon>rosids</taxon>
        <taxon>fabids</taxon>
        <taxon>Cucurbitales</taxon>
        <taxon>Cucurbitaceae</taxon>
        <taxon>Benincaseae</taxon>
        <taxon>Cucumis</taxon>
    </lineage>
</organism>
<evidence type="ECO:0000313" key="4">
    <source>
        <dbReference type="Proteomes" id="UP000321947"/>
    </source>
</evidence>
<protein>
    <submittedName>
        <fullName evidence="3">Putative transposable element-related protein</fullName>
    </submittedName>
</protein>
<dbReference type="EMBL" id="SSTD01016175">
    <property type="protein sequence ID" value="TYK01567.1"/>
    <property type="molecule type" value="Genomic_DNA"/>
</dbReference>
<proteinExistence type="predicted"/>
<evidence type="ECO:0000313" key="3">
    <source>
        <dbReference type="EMBL" id="TYK01567.1"/>
    </source>
</evidence>
<dbReference type="InterPro" id="IPR012337">
    <property type="entry name" value="RNaseH-like_sf"/>
</dbReference>
<gene>
    <name evidence="3" type="ORF">E5676_scaffold451G001450</name>
</gene>
<dbReference type="GO" id="GO:0015074">
    <property type="term" value="P:DNA integration"/>
    <property type="evidence" value="ECO:0007669"/>
    <property type="project" value="InterPro"/>
</dbReference>
<feature type="compositionally biased region" description="Polar residues" evidence="1">
    <location>
        <begin position="1"/>
        <end position="11"/>
    </location>
</feature>
<dbReference type="PROSITE" id="PS50994">
    <property type="entry name" value="INTEGRASE"/>
    <property type="match status" value="1"/>
</dbReference>
<evidence type="ECO:0000256" key="1">
    <source>
        <dbReference type="SAM" id="MobiDB-lite"/>
    </source>
</evidence>
<feature type="region of interest" description="Disordered" evidence="1">
    <location>
        <begin position="1"/>
        <end position="29"/>
    </location>
</feature>
<accession>A0A5D3BQB8</accession>
<dbReference type="PANTHER" id="PTHR42648">
    <property type="entry name" value="TRANSPOSASE, PUTATIVE-RELATED"/>
    <property type="match status" value="1"/>
</dbReference>
<name>A0A5D3BQB8_CUCMM</name>
<dbReference type="PANTHER" id="PTHR42648:SF28">
    <property type="entry name" value="TRANSPOSON-ENCODED PROTEIN WITH RIBONUCLEASE H-LIKE AND RETROVIRUS ZINC FINGER-LIKE DOMAINS"/>
    <property type="match status" value="1"/>
</dbReference>
<sequence length="167" mass="19392">MDPTKRNNQAKTMDPTKRNSLVKRKSLGCREDDERKKIKVVKSDRVGEYYGRYDGSGKQRPGSFAKYLEECGIVLQYTMPGQPSMNGVVERRNRTLKDMTPISEFPMESIIEQDNNDVPEVKTQQSQEVPLRRSTREKRSAILDVYIMFLQEHQDEIGIMEDDPINF</sequence>
<dbReference type="InterPro" id="IPR036397">
    <property type="entry name" value="RNaseH_sf"/>
</dbReference>
<evidence type="ECO:0000259" key="2">
    <source>
        <dbReference type="PROSITE" id="PS50994"/>
    </source>
</evidence>
<dbReference type="Proteomes" id="UP000321947">
    <property type="component" value="Unassembled WGS sequence"/>
</dbReference>
<reference evidence="3 4" key="1">
    <citation type="submission" date="2019-08" db="EMBL/GenBank/DDBJ databases">
        <title>Draft genome sequences of two oriental melons (Cucumis melo L. var makuwa).</title>
        <authorList>
            <person name="Kwon S.-Y."/>
        </authorList>
    </citation>
    <scope>NUCLEOTIDE SEQUENCE [LARGE SCALE GENOMIC DNA]</scope>
    <source>
        <strain evidence="4">cv. Chang Bougi</strain>
        <tissue evidence="3">Leaf</tissue>
    </source>
</reference>
<dbReference type="SUPFAM" id="SSF53098">
    <property type="entry name" value="Ribonuclease H-like"/>
    <property type="match status" value="1"/>
</dbReference>
<feature type="domain" description="Integrase catalytic" evidence="2">
    <location>
        <begin position="1"/>
        <end position="99"/>
    </location>
</feature>
<dbReference type="GO" id="GO:0003676">
    <property type="term" value="F:nucleic acid binding"/>
    <property type="evidence" value="ECO:0007669"/>
    <property type="project" value="InterPro"/>
</dbReference>
<dbReference type="Gene3D" id="3.30.420.10">
    <property type="entry name" value="Ribonuclease H-like superfamily/Ribonuclease H"/>
    <property type="match status" value="1"/>
</dbReference>
<comment type="caution">
    <text evidence="3">The sequence shown here is derived from an EMBL/GenBank/DDBJ whole genome shotgun (WGS) entry which is preliminary data.</text>
</comment>
<dbReference type="InterPro" id="IPR001584">
    <property type="entry name" value="Integrase_cat-core"/>
</dbReference>
<dbReference type="AlphaFoldDB" id="A0A5D3BQB8"/>
<dbReference type="InterPro" id="IPR039537">
    <property type="entry name" value="Retrotran_Ty1/copia-like"/>
</dbReference>